<feature type="transmembrane region" description="Helical" evidence="6">
    <location>
        <begin position="441"/>
        <end position="459"/>
    </location>
</feature>
<keyword evidence="8" id="KW-1185">Reference proteome</keyword>
<comment type="caution">
    <text evidence="7">The sequence shown here is derived from an EMBL/GenBank/DDBJ whole genome shotgun (WGS) entry which is preliminary data.</text>
</comment>
<keyword evidence="2 6" id="KW-0812">Transmembrane</keyword>
<dbReference type="InterPro" id="IPR002293">
    <property type="entry name" value="AA/rel_permease1"/>
</dbReference>
<accession>A0ABU7L452</accession>
<dbReference type="Gene3D" id="1.20.1740.10">
    <property type="entry name" value="Amino acid/polyamine transporter I"/>
    <property type="match status" value="1"/>
</dbReference>
<evidence type="ECO:0000256" key="6">
    <source>
        <dbReference type="SAM" id="Phobius"/>
    </source>
</evidence>
<name>A0ABU7L452_9NOCA</name>
<comment type="subcellular location">
    <subcellularLocation>
        <location evidence="1">Membrane</location>
        <topology evidence="1">Multi-pass membrane protein</topology>
    </subcellularLocation>
</comment>
<sequence>MSKLSTATKRLLLGRPFRSDTLGHTLLPKRIALPVFASDALSSIAYAPEEIFLVLSVAGLSAYAFTPWVGIAVAVVLVIVVASYRQNVRAYPSGGGDYEVATKNLGPIAGLTVGSALLVDYVLILAVSISSAAANIGSAVPFVAQHKVLFAILAIGLLTAMNLRGMREAGTAFAIPTYAFMAAMAIMIVWGFVQIFVLGGDLRAESADFELVAEQTDLTAIAFVFLIARAFSSGCAALTGVEAISTGVPAFRKPKARNAATTLLLLGAVAVPLFLGVVFLAGRIGVVVAEHPATQLKGAPEGYEQKTLVAQLAHTVFAGFPVGFFLVTVATALILLLAANTAFSGFPALASVLAQNRYLPRQLHTRGDKLAFSNGILFLSGVAVVFVWVFDARVTQLIQLYIVGVFVAFTLGQAGMVRHWTRHLAVETDPAERGRMIRARVINGLGLIATTAVLIIVLATKFSGGAWIAVLMILVIFVLMKAIRRHYDSVAAELEAAEWDGVLPSRTHSIVLVSTLHMPTRRALAFARATRPDTLEAITVNVDDANTRQLVRDWDASDITVPLKVVESPYREITRPVLDYVRRVRRDSPRDVVTVFIPEYVVGHWWEQILHNQSALRLKSRLLFQPGVMVTSVPWQLRSSARVPKDRIDTVPGAVRRGLENEAGHRPAKQEEDQ</sequence>
<feature type="transmembrane region" description="Helical" evidence="6">
    <location>
        <begin position="148"/>
        <end position="166"/>
    </location>
</feature>
<feature type="transmembrane region" description="Helical" evidence="6">
    <location>
        <begin position="105"/>
        <end position="128"/>
    </location>
</feature>
<dbReference type="Pfam" id="PF13520">
    <property type="entry name" value="AA_permease_2"/>
    <property type="match status" value="1"/>
</dbReference>
<dbReference type="InterPro" id="IPR053153">
    <property type="entry name" value="APC_K+_Transporter"/>
</dbReference>
<reference evidence="7 8" key="1">
    <citation type="submission" date="2023-07" db="EMBL/GenBank/DDBJ databases">
        <authorList>
            <person name="Girao M."/>
            <person name="Carvalho M.F."/>
        </authorList>
    </citation>
    <scope>NUCLEOTIDE SEQUENCE [LARGE SCALE GENOMIC DNA]</scope>
    <source>
        <strain evidence="7 8">YIM65754</strain>
    </source>
</reference>
<dbReference type="PANTHER" id="PTHR47704">
    <property type="entry name" value="POTASSIUM TRANSPORTER KIMA"/>
    <property type="match status" value="1"/>
</dbReference>
<dbReference type="PANTHER" id="PTHR47704:SF1">
    <property type="entry name" value="POTASSIUM TRANSPORTER KIMA"/>
    <property type="match status" value="1"/>
</dbReference>
<evidence type="ECO:0000256" key="1">
    <source>
        <dbReference type="ARBA" id="ARBA00004141"/>
    </source>
</evidence>
<dbReference type="EMBL" id="JAUTXY010000001">
    <property type="protein sequence ID" value="MEE2056319.1"/>
    <property type="molecule type" value="Genomic_DNA"/>
</dbReference>
<feature type="transmembrane region" description="Helical" evidence="6">
    <location>
        <begin position="465"/>
        <end position="483"/>
    </location>
</feature>
<organism evidence="7 8">
    <name type="scientific">Rhodococcus artemisiae</name>
    <dbReference type="NCBI Taxonomy" id="714159"/>
    <lineage>
        <taxon>Bacteria</taxon>
        <taxon>Bacillati</taxon>
        <taxon>Actinomycetota</taxon>
        <taxon>Actinomycetes</taxon>
        <taxon>Mycobacteriales</taxon>
        <taxon>Nocardiaceae</taxon>
        <taxon>Rhodococcus</taxon>
    </lineage>
</organism>
<evidence type="ECO:0000256" key="4">
    <source>
        <dbReference type="ARBA" id="ARBA00023136"/>
    </source>
</evidence>
<feature type="transmembrane region" description="Helical" evidence="6">
    <location>
        <begin position="396"/>
        <end position="420"/>
    </location>
</feature>
<evidence type="ECO:0000313" key="8">
    <source>
        <dbReference type="Proteomes" id="UP001336020"/>
    </source>
</evidence>
<evidence type="ECO:0000313" key="7">
    <source>
        <dbReference type="EMBL" id="MEE2056319.1"/>
    </source>
</evidence>
<feature type="transmembrane region" description="Helical" evidence="6">
    <location>
        <begin position="322"/>
        <end position="349"/>
    </location>
</feature>
<keyword evidence="4 6" id="KW-0472">Membrane</keyword>
<keyword evidence="3 6" id="KW-1133">Transmembrane helix</keyword>
<feature type="transmembrane region" description="Helical" evidence="6">
    <location>
        <begin position="51"/>
        <end position="84"/>
    </location>
</feature>
<protein>
    <submittedName>
        <fullName evidence="7">APC family permease</fullName>
    </submittedName>
</protein>
<feature type="transmembrane region" description="Helical" evidence="6">
    <location>
        <begin position="178"/>
        <end position="198"/>
    </location>
</feature>
<feature type="compositionally biased region" description="Basic and acidic residues" evidence="5">
    <location>
        <begin position="657"/>
        <end position="674"/>
    </location>
</feature>
<proteinExistence type="predicted"/>
<evidence type="ECO:0000256" key="5">
    <source>
        <dbReference type="SAM" id="MobiDB-lite"/>
    </source>
</evidence>
<evidence type="ECO:0000256" key="2">
    <source>
        <dbReference type="ARBA" id="ARBA00022692"/>
    </source>
</evidence>
<dbReference type="RefSeq" id="WP_330131607.1">
    <property type="nucleotide sequence ID" value="NZ_JAUTXY010000001.1"/>
</dbReference>
<feature type="transmembrane region" description="Helical" evidence="6">
    <location>
        <begin position="218"/>
        <end position="241"/>
    </location>
</feature>
<evidence type="ECO:0000256" key="3">
    <source>
        <dbReference type="ARBA" id="ARBA00022989"/>
    </source>
</evidence>
<dbReference type="Proteomes" id="UP001336020">
    <property type="component" value="Unassembled WGS sequence"/>
</dbReference>
<feature type="region of interest" description="Disordered" evidence="5">
    <location>
        <begin position="650"/>
        <end position="674"/>
    </location>
</feature>
<gene>
    <name evidence="7" type="ORF">Q7514_02115</name>
</gene>
<feature type="transmembrane region" description="Helical" evidence="6">
    <location>
        <begin position="262"/>
        <end position="282"/>
    </location>
</feature>
<feature type="transmembrane region" description="Helical" evidence="6">
    <location>
        <begin position="370"/>
        <end position="390"/>
    </location>
</feature>